<reference evidence="3" key="1">
    <citation type="journal article" date="2014" name="Genome Announc.">
        <title>Genome sequence and annotation of Acremonium chrysogenum, producer of the beta-lactam antibiotic cephalosporin C.</title>
        <authorList>
            <person name="Terfehr D."/>
            <person name="Dahlmann T.A."/>
            <person name="Specht T."/>
            <person name="Zadra I."/>
            <person name="Kuernsteiner H."/>
            <person name="Kueck U."/>
        </authorList>
    </citation>
    <scope>NUCLEOTIDE SEQUENCE [LARGE SCALE GENOMIC DNA]</scope>
    <source>
        <strain evidence="3">ATCC 11550 / CBS 779.69 / DSM 880 / IAM 14645 / JCM 23072 / IMI 49137</strain>
    </source>
</reference>
<dbReference type="Pfam" id="PF04749">
    <property type="entry name" value="PLAC8"/>
    <property type="match status" value="1"/>
</dbReference>
<dbReference type="PANTHER" id="PTHR15907">
    <property type="entry name" value="DUF614 FAMILY PROTEIN-RELATED"/>
    <property type="match status" value="1"/>
</dbReference>
<evidence type="ECO:0000256" key="1">
    <source>
        <dbReference type="SAM" id="MobiDB-lite"/>
    </source>
</evidence>
<dbReference type="Proteomes" id="UP000029964">
    <property type="component" value="Unassembled WGS sequence"/>
</dbReference>
<dbReference type="HOGENOM" id="CLU_083147_2_2_1"/>
<comment type="caution">
    <text evidence="2">The sequence shown here is derived from an EMBL/GenBank/DDBJ whole genome shotgun (WGS) entry which is preliminary data.</text>
</comment>
<dbReference type="AlphaFoldDB" id="A0A086SV11"/>
<dbReference type="InterPro" id="IPR006461">
    <property type="entry name" value="PLAC_motif_containing"/>
</dbReference>
<name>A0A086SV11_HAPC1</name>
<dbReference type="NCBIfam" id="TIGR01571">
    <property type="entry name" value="A_thal_Cys_rich"/>
    <property type="match status" value="1"/>
</dbReference>
<proteinExistence type="predicted"/>
<dbReference type="EMBL" id="JPKY01000155">
    <property type="protein sequence ID" value="KFH40943.1"/>
    <property type="molecule type" value="Genomic_DNA"/>
</dbReference>
<evidence type="ECO:0000313" key="2">
    <source>
        <dbReference type="EMBL" id="KFH40943.1"/>
    </source>
</evidence>
<gene>
    <name evidence="2" type="ORF">ACRE_083410</name>
</gene>
<organism evidence="2 3">
    <name type="scientific">Hapsidospora chrysogenum (strain ATCC 11550 / CBS 779.69 / DSM 880 / IAM 14645 / JCM 23072 / IMI 49137)</name>
    <name type="common">Acremonium chrysogenum</name>
    <dbReference type="NCBI Taxonomy" id="857340"/>
    <lineage>
        <taxon>Eukaryota</taxon>
        <taxon>Fungi</taxon>
        <taxon>Dikarya</taxon>
        <taxon>Ascomycota</taxon>
        <taxon>Pezizomycotina</taxon>
        <taxon>Sordariomycetes</taxon>
        <taxon>Hypocreomycetidae</taxon>
        <taxon>Hypocreales</taxon>
        <taxon>Bionectriaceae</taxon>
        <taxon>Hapsidospora</taxon>
    </lineage>
</organism>
<feature type="compositionally biased region" description="Low complexity" evidence="1">
    <location>
        <begin position="1"/>
        <end position="26"/>
    </location>
</feature>
<protein>
    <submittedName>
        <fullName evidence="2">Protein PLANT CADMIUM RESISTANCE-like protein</fullName>
    </submittedName>
</protein>
<dbReference type="OrthoDB" id="1045822at2759"/>
<keyword evidence="3" id="KW-1185">Reference proteome</keyword>
<accession>A0A086SV11</accession>
<feature type="region of interest" description="Disordered" evidence="1">
    <location>
        <begin position="1"/>
        <end position="29"/>
    </location>
</feature>
<evidence type="ECO:0000313" key="3">
    <source>
        <dbReference type="Proteomes" id="UP000029964"/>
    </source>
</evidence>
<sequence>MSQPQQEQPQGQQPAQPAQPGATAGPIDPKDVQWWMDQLNGTLKDVGGAINQQSPAGASSWSNGFFDCFNPIDTCLLTWFCPCVTFGRTYHRLHKDAKLEGWQPVNASCLVSMFACCFPIAAQRAVIRAKYNLQGSCLEDLLCGWCCGCCSIIQMDKEVEEKERLMKGDTQPYAPQTEMAYPSK</sequence>